<dbReference type="STRING" id="215250.A0A316YX73"/>
<dbReference type="InterPro" id="IPR027408">
    <property type="entry name" value="PNPase/RNase_PH_dom_sf"/>
</dbReference>
<name>A0A316YX73_9BASI</name>
<accession>A0A316YX73</accession>
<comment type="similarity">
    <text evidence="3">Belongs to the RNase PH family.</text>
</comment>
<comment type="subcellular location">
    <subcellularLocation>
        <location evidence="2">Cytoplasm</location>
    </subcellularLocation>
    <subcellularLocation>
        <location evidence="1">Nucleus</location>
    </subcellularLocation>
</comment>
<dbReference type="OrthoDB" id="2504340at2759"/>
<dbReference type="InterPro" id="IPR001247">
    <property type="entry name" value="ExoRNase_PH_dom1"/>
</dbReference>
<evidence type="ECO:0000313" key="12">
    <source>
        <dbReference type="Proteomes" id="UP000245768"/>
    </source>
</evidence>
<evidence type="ECO:0000256" key="9">
    <source>
        <dbReference type="SAM" id="MobiDB-lite"/>
    </source>
</evidence>
<keyword evidence="8" id="KW-0539">Nucleus</keyword>
<dbReference type="GO" id="GO:0000176">
    <property type="term" value="C:nuclear exosome (RNase complex)"/>
    <property type="evidence" value="ECO:0007669"/>
    <property type="project" value="UniProtKB-ARBA"/>
</dbReference>
<evidence type="ECO:0000256" key="2">
    <source>
        <dbReference type="ARBA" id="ARBA00004496"/>
    </source>
</evidence>
<dbReference type="GO" id="GO:0000177">
    <property type="term" value="C:cytoplasmic exosome (RNase complex)"/>
    <property type="evidence" value="ECO:0007669"/>
    <property type="project" value="TreeGrafter"/>
</dbReference>
<dbReference type="GO" id="GO:0005730">
    <property type="term" value="C:nucleolus"/>
    <property type="evidence" value="ECO:0007669"/>
    <property type="project" value="TreeGrafter"/>
</dbReference>
<dbReference type="PANTHER" id="PTHR11953:SF2">
    <property type="entry name" value="EXOSOME COMPLEX COMPONENT MTR3"/>
    <property type="match status" value="1"/>
</dbReference>
<dbReference type="InParanoid" id="A0A316YX73"/>
<keyword evidence="5" id="KW-0698">rRNA processing</keyword>
<dbReference type="EMBL" id="KZ819634">
    <property type="protein sequence ID" value="PWN94120.1"/>
    <property type="molecule type" value="Genomic_DNA"/>
</dbReference>
<evidence type="ECO:0000256" key="3">
    <source>
        <dbReference type="ARBA" id="ARBA00006678"/>
    </source>
</evidence>
<dbReference type="AlphaFoldDB" id="A0A316YX73"/>
<dbReference type="GeneID" id="37040581"/>
<dbReference type="GO" id="GO:0034475">
    <property type="term" value="P:U4 snRNA 3'-end processing"/>
    <property type="evidence" value="ECO:0007669"/>
    <property type="project" value="TreeGrafter"/>
</dbReference>
<dbReference type="InterPro" id="IPR020568">
    <property type="entry name" value="Ribosomal_Su5_D2-typ_SF"/>
</dbReference>
<keyword evidence="7" id="KW-0694">RNA-binding</keyword>
<dbReference type="GO" id="GO:0071028">
    <property type="term" value="P:nuclear mRNA surveillance"/>
    <property type="evidence" value="ECO:0007669"/>
    <property type="project" value="TreeGrafter"/>
</dbReference>
<evidence type="ECO:0000256" key="7">
    <source>
        <dbReference type="ARBA" id="ARBA00022884"/>
    </source>
</evidence>
<keyword evidence="12" id="KW-1185">Reference proteome</keyword>
<dbReference type="GO" id="GO:0071051">
    <property type="term" value="P:poly(A)-dependent snoRNA 3'-end processing"/>
    <property type="evidence" value="ECO:0007669"/>
    <property type="project" value="TreeGrafter"/>
</dbReference>
<dbReference type="GO" id="GO:0003723">
    <property type="term" value="F:RNA binding"/>
    <property type="evidence" value="ECO:0007669"/>
    <property type="project" value="UniProtKB-KW"/>
</dbReference>
<dbReference type="Gene3D" id="3.30.230.70">
    <property type="entry name" value="GHMP Kinase, N-terminal domain"/>
    <property type="match status" value="1"/>
</dbReference>
<keyword evidence="6" id="KW-0271">Exosome</keyword>
<dbReference type="Proteomes" id="UP000245768">
    <property type="component" value="Unassembled WGS sequence"/>
</dbReference>
<reference evidence="11 12" key="1">
    <citation type="journal article" date="2018" name="Mol. Biol. Evol.">
        <title>Broad Genomic Sampling Reveals a Smut Pathogenic Ancestry of the Fungal Clade Ustilaginomycotina.</title>
        <authorList>
            <person name="Kijpornyongpan T."/>
            <person name="Mondo S.J."/>
            <person name="Barry K."/>
            <person name="Sandor L."/>
            <person name="Lee J."/>
            <person name="Lipzen A."/>
            <person name="Pangilinan J."/>
            <person name="LaButti K."/>
            <person name="Hainaut M."/>
            <person name="Henrissat B."/>
            <person name="Grigoriev I.V."/>
            <person name="Spatafora J.W."/>
            <person name="Aime M.C."/>
        </authorList>
    </citation>
    <scope>NUCLEOTIDE SEQUENCE [LARGE SCALE GENOMIC DNA]</scope>
    <source>
        <strain evidence="11 12">MCA 4198</strain>
    </source>
</reference>
<dbReference type="InterPro" id="IPR050080">
    <property type="entry name" value="RNase_PH"/>
</dbReference>
<keyword evidence="4" id="KW-0963">Cytoplasm</keyword>
<evidence type="ECO:0000256" key="8">
    <source>
        <dbReference type="ARBA" id="ARBA00023242"/>
    </source>
</evidence>
<dbReference type="GO" id="GO:0016075">
    <property type="term" value="P:rRNA catabolic process"/>
    <property type="evidence" value="ECO:0007669"/>
    <property type="project" value="TreeGrafter"/>
</dbReference>
<dbReference type="CDD" id="cd11371">
    <property type="entry name" value="RNase_PH_MTR3"/>
    <property type="match status" value="1"/>
</dbReference>
<evidence type="ECO:0000256" key="1">
    <source>
        <dbReference type="ARBA" id="ARBA00004123"/>
    </source>
</evidence>
<evidence type="ECO:0000256" key="6">
    <source>
        <dbReference type="ARBA" id="ARBA00022835"/>
    </source>
</evidence>
<evidence type="ECO:0000313" key="11">
    <source>
        <dbReference type="EMBL" id="PWN94120.1"/>
    </source>
</evidence>
<dbReference type="Pfam" id="PF01138">
    <property type="entry name" value="RNase_PH"/>
    <property type="match status" value="1"/>
</dbReference>
<evidence type="ECO:0000259" key="10">
    <source>
        <dbReference type="Pfam" id="PF01138"/>
    </source>
</evidence>
<dbReference type="FunCoup" id="A0A316YX73">
    <property type="interactions" value="120"/>
</dbReference>
<dbReference type="PANTHER" id="PTHR11953">
    <property type="entry name" value="EXOSOME COMPLEX COMPONENT"/>
    <property type="match status" value="1"/>
</dbReference>
<evidence type="ECO:0000256" key="5">
    <source>
        <dbReference type="ARBA" id="ARBA00022552"/>
    </source>
</evidence>
<feature type="domain" description="Exoribonuclease phosphorolytic" evidence="10">
    <location>
        <begin position="52"/>
        <end position="199"/>
    </location>
</feature>
<dbReference type="RefSeq" id="XP_025381318.1">
    <property type="nucleotide sequence ID" value="XM_025518665.1"/>
</dbReference>
<feature type="region of interest" description="Disordered" evidence="9">
    <location>
        <begin position="1"/>
        <end position="46"/>
    </location>
</feature>
<sequence length="306" mass="31993">MASSSSTVDRRRINGPSSTYSPIYDNPRAPGPSSPGPSSAHSPRTGADRLTARPIFVQTGLVPQANGSAYLEAGNTKLACSIYGPRQGRNVGQRGYSGKAELNVDVRFAPFAGRRRRKPGKATESATLSALVQSALAPSLRLDLLPKASIDVFITVLESDAAGDGANGDSDDEEAEQSLGCASHAATVASAALADAGIEMWGLVVGLGASSFDKHDEPGSNSSVLVDAAASEAPAEQRQLASMTLWTMPALGTVTAMSQHGPLDLDELDRILVILQKASTHVHFVVARALQDGFAARREILDKSQM</sequence>
<dbReference type="SUPFAM" id="SSF54211">
    <property type="entry name" value="Ribosomal protein S5 domain 2-like"/>
    <property type="match status" value="1"/>
</dbReference>
<dbReference type="GO" id="GO:0006364">
    <property type="term" value="P:rRNA processing"/>
    <property type="evidence" value="ECO:0007669"/>
    <property type="project" value="UniProtKB-KW"/>
</dbReference>
<gene>
    <name evidence="11" type="ORF">FA10DRAFT_225950</name>
</gene>
<protein>
    <recommendedName>
        <fullName evidence="10">Exoribonuclease phosphorolytic domain-containing protein</fullName>
    </recommendedName>
</protein>
<evidence type="ECO:0000256" key="4">
    <source>
        <dbReference type="ARBA" id="ARBA00022490"/>
    </source>
</evidence>
<organism evidence="11 12">
    <name type="scientific">Acaromyces ingoldii</name>
    <dbReference type="NCBI Taxonomy" id="215250"/>
    <lineage>
        <taxon>Eukaryota</taxon>
        <taxon>Fungi</taxon>
        <taxon>Dikarya</taxon>
        <taxon>Basidiomycota</taxon>
        <taxon>Ustilaginomycotina</taxon>
        <taxon>Exobasidiomycetes</taxon>
        <taxon>Exobasidiales</taxon>
        <taxon>Cryptobasidiaceae</taxon>
        <taxon>Acaromyces</taxon>
    </lineage>
</organism>
<proteinExistence type="inferred from homology"/>